<dbReference type="InterPro" id="IPR003599">
    <property type="entry name" value="Ig_sub"/>
</dbReference>
<dbReference type="PANTHER" id="PTHR19282">
    <property type="entry name" value="TETRASPANIN"/>
    <property type="match status" value="1"/>
</dbReference>
<keyword evidence="9" id="KW-1185">Reference proteome</keyword>
<protein>
    <recommendedName>
        <fullName evidence="7">Ig-like domain-containing protein</fullName>
    </recommendedName>
</protein>
<dbReference type="Pfam" id="PF07686">
    <property type="entry name" value="V-set"/>
    <property type="match status" value="1"/>
</dbReference>
<evidence type="ECO:0000256" key="1">
    <source>
        <dbReference type="ARBA" id="ARBA00004141"/>
    </source>
</evidence>
<dbReference type="PROSITE" id="PS50835">
    <property type="entry name" value="IG_LIKE"/>
    <property type="match status" value="1"/>
</dbReference>
<dbReference type="Gene3D" id="1.10.1450.10">
    <property type="entry name" value="Tetraspanin"/>
    <property type="match status" value="1"/>
</dbReference>
<dbReference type="InterPro" id="IPR018499">
    <property type="entry name" value="Tetraspanin/Peripherin"/>
</dbReference>
<dbReference type="AlphaFoldDB" id="A0AAW0P001"/>
<dbReference type="InterPro" id="IPR007110">
    <property type="entry name" value="Ig-like_dom"/>
</dbReference>
<dbReference type="Pfam" id="PF00335">
    <property type="entry name" value="Tetraspanin"/>
    <property type="match status" value="1"/>
</dbReference>
<accession>A0AAW0P001</accession>
<dbReference type="InterPro" id="IPR008952">
    <property type="entry name" value="Tetraspanin_EC2_sf"/>
</dbReference>
<dbReference type="CDD" id="cd03156">
    <property type="entry name" value="uroplakin_I_like_LEL"/>
    <property type="match status" value="1"/>
</dbReference>
<dbReference type="InterPro" id="IPR036179">
    <property type="entry name" value="Ig-like_dom_sf"/>
</dbReference>
<dbReference type="SUPFAM" id="SSF48652">
    <property type="entry name" value="Tetraspanin"/>
    <property type="match status" value="1"/>
</dbReference>
<sequence>MSKLRKRVRVTDKFFMLILFIFLSELAAAILAFLFREHMTREYFTRELKRHYQGHNTSDVFTSTWNAIMSSFECCGVSGPQDFDDSLFRLLSPRSDAPGQGPGVTRQAPGVKAHSPGSEVETRGALADSVLEQCVSGAVAYYTNYKGCYSSLVDYFETYIYSAGALAIIVLSIEDDCSVLALVWSNLTLQVSGSEVQFAVPGQSLSLPCPYTFEDQAPLSELSVQWKSPQNQLLCHFVKHKTFLNCSSGYSLSYSPANVSLVITSVQERDYGTHLCSVSKRHEFTDSQVQVSRHTVPRGTCICPHVHTLRAHTALFTRDIELSARPDALDTRASLQTQGLQSKMKCPL</sequence>
<evidence type="ECO:0000259" key="7">
    <source>
        <dbReference type="PROSITE" id="PS50835"/>
    </source>
</evidence>
<evidence type="ECO:0000256" key="2">
    <source>
        <dbReference type="ARBA" id="ARBA00022692"/>
    </source>
</evidence>
<feature type="transmembrane region" description="Helical" evidence="6">
    <location>
        <begin position="14"/>
        <end position="35"/>
    </location>
</feature>
<keyword evidence="4 6" id="KW-0472">Membrane</keyword>
<evidence type="ECO:0000256" key="3">
    <source>
        <dbReference type="ARBA" id="ARBA00022989"/>
    </source>
</evidence>
<gene>
    <name evidence="8" type="ORF">WMY93_012879</name>
</gene>
<evidence type="ECO:0000256" key="4">
    <source>
        <dbReference type="ARBA" id="ARBA00023136"/>
    </source>
</evidence>
<feature type="domain" description="Ig-like" evidence="7">
    <location>
        <begin position="202"/>
        <end position="292"/>
    </location>
</feature>
<dbReference type="SUPFAM" id="SSF48726">
    <property type="entry name" value="Immunoglobulin"/>
    <property type="match status" value="1"/>
</dbReference>
<evidence type="ECO:0000256" key="6">
    <source>
        <dbReference type="SAM" id="Phobius"/>
    </source>
</evidence>
<dbReference type="Proteomes" id="UP001460270">
    <property type="component" value="Unassembled WGS sequence"/>
</dbReference>
<name>A0AAW0P001_9GOBI</name>
<evidence type="ECO:0000313" key="9">
    <source>
        <dbReference type="Proteomes" id="UP001460270"/>
    </source>
</evidence>
<proteinExistence type="predicted"/>
<organism evidence="8 9">
    <name type="scientific">Mugilogobius chulae</name>
    <name type="common">yellowstripe goby</name>
    <dbReference type="NCBI Taxonomy" id="88201"/>
    <lineage>
        <taxon>Eukaryota</taxon>
        <taxon>Metazoa</taxon>
        <taxon>Chordata</taxon>
        <taxon>Craniata</taxon>
        <taxon>Vertebrata</taxon>
        <taxon>Euteleostomi</taxon>
        <taxon>Actinopterygii</taxon>
        <taxon>Neopterygii</taxon>
        <taxon>Teleostei</taxon>
        <taxon>Neoteleostei</taxon>
        <taxon>Acanthomorphata</taxon>
        <taxon>Gobiaria</taxon>
        <taxon>Gobiiformes</taxon>
        <taxon>Gobioidei</taxon>
        <taxon>Gobiidae</taxon>
        <taxon>Gobionellinae</taxon>
        <taxon>Mugilogobius</taxon>
    </lineage>
</organism>
<comment type="caution">
    <text evidence="8">The sequence shown here is derived from an EMBL/GenBank/DDBJ whole genome shotgun (WGS) entry which is preliminary data.</text>
</comment>
<feature type="region of interest" description="Disordered" evidence="5">
    <location>
        <begin position="95"/>
        <end position="118"/>
    </location>
</feature>
<dbReference type="InterPro" id="IPR013783">
    <property type="entry name" value="Ig-like_fold"/>
</dbReference>
<evidence type="ECO:0000313" key="8">
    <source>
        <dbReference type="EMBL" id="KAK7912668.1"/>
    </source>
</evidence>
<dbReference type="InterPro" id="IPR013106">
    <property type="entry name" value="Ig_V-set"/>
</dbReference>
<keyword evidence="3 6" id="KW-1133">Transmembrane helix</keyword>
<dbReference type="PANTHER" id="PTHR19282:SF504">
    <property type="entry name" value="TETRASPANIN"/>
    <property type="match status" value="1"/>
</dbReference>
<reference evidence="9" key="1">
    <citation type="submission" date="2024-04" db="EMBL/GenBank/DDBJ databases">
        <title>Salinicola lusitanus LLJ914,a marine bacterium isolated from the Okinawa Trough.</title>
        <authorList>
            <person name="Li J."/>
        </authorList>
    </citation>
    <scope>NUCLEOTIDE SEQUENCE [LARGE SCALE GENOMIC DNA]</scope>
</reference>
<evidence type="ECO:0000256" key="5">
    <source>
        <dbReference type="SAM" id="MobiDB-lite"/>
    </source>
</evidence>
<dbReference type="GO" id="GO:0005886">
    <property type="term" value="C:plasma membrane"/>
    <property type="evidence" value="ECO:0007669"/>
    <property type="project" value="TreeGrafter"/>
</dbReference>
<keyword evidence="2 6" id="KW-0812">Transmembrane</keyword>
<dbReference type="EMBL" id="JBBPFD010000009">
    <property type="protein sequence ID" value="KAK7912668.1"/>
    <property type="molecule type" value="Genomic_DNA"/>
</dbReference>
<comment type="subcellular location">
    <subcellularLocation>
        <location evidence="1">Membrane</location>
        <topology evidence="1">Multi-pass membrane protein</topology>
    </subcellularLocation>
</comment>
<dbReference type="SMART" id="SM00409">
    <property type="entry name" value="IG"/>
    <property type="match status" value="1"/>
</dbReference>
<dbReference type="Gene3D" id="2.60.40.10">
    <property type="entry name" value="Immunoglobulins"/>
    <property type="match status" value="1"/>
</dbReference>